<dbReference type="Pfam" id="PF14534">
    <property type="entry name" value="DUF4440"/>
    <property type="match status" value="1"/>
</dbReference>
<dbReference type="EMBL" id="BAABGY010000018">
    <property type="protein sequence ID" value="GAA4343847.1"/>
    <property type="molecule type" value="Genomic_DNA"/>
</dbReference>
<comment type="caution">
    <text evidence="3">The sequence shown here is derived from an EMBL/GenBank/DDBJ whole genome shotgun (WGS) entry which is preliminary data.</text>
</comment>
<dbReference type="SUPFAM" id="SSF54427">
    <property type="entry name" value="NTF2-like"/>
    <property type="match status" value="1"/>
</dbReference>
<gene>
    <name evidence="3" type="ORF">GCM10023184_44440</name>
</gene>
<protein>
    <submittedName>
        <fullName evidence="3">Nuclear transport factor 2 family protein</fullName>
    </submittedName>
</protein>
<keyword evidence="1" id="KW-0732">Signal</keyword>
<evidence type="ECO:0000256" key="1">
    <source>
        <dbReference type="SAM" id="SignalP"/>
    </source>
</evidence>
<dbReference type="Gene3D" id="3.10.450.50">
    <property type="match status" value="1"/>
</dbReference>
<accession>A0ABP8HST0</accession>
<keyword evidence="4" id="KW-1185">Reference proteome</keyword>
<dbReference type="RefSeq" id="WP_345258201.1">
    <property type="nucleotide sequence ID" value="NZ_BAABGY010000018.1"/>
</dbReference>
<feature type="domain" description="DUF4440" evidence="2">
    <location>
        <begin position="30"/>
        <end position="140"/>
    </location>
</feature>
<evidence type="ECO:0000313" key="4">
    <source>
        <dbReference type="Proteomes" id="UP001501725"/>
    </source>
</evidence>
<evidence type="ECO:0000313" key="3">
    <source>
        <dbReference type="EMBL" id="GAA4343847.1"/>
    </source>
</evidence>
<proteinExistence type="predicted"/>
<evidence type="ECO:0000259" key="2">
    <source>
        <dbReference type="Pfam" id="PF14534"/>
    </source>
</evidence>
<organism evidence="3 4">
    <name type="scientific">Flaviaesturariibacter amylovorans</name>
    <dbReference type="NCBI Taxonomy" id="1084520"/>
    <lineage>
        <taxon>Bacteria</taxon>
        <taxon>Pseudomonadati</taxon>
        <taxon>Bacteroidota</taxon>
        <taxon>Chitinophagia</taxon>
        <taxon>Chitinophagales</taxon>
        <taxon>Chitinophagaceae</taxon>
        <taxon>Flaviaestuariibacter</taxon>
    </lineage>
</organism>
<sequence>MMRLFPLLLLLLTGGSLRAQAPATDLHRTVAALDSTFFAAYNRCDIATQDSFYSDRIEFFHDQAGLDTSKASLLAKTRKYICNKVRRELIPGSIEVSPIPGYGAVELGMHQFRNSAEPDAKPRPSRFMIVWKQEGDRWRITKVISLHG</sequence>
<reference evidence="4" key="1">
    <citation type="journal article" date="2019" name="Int. J. Syst. Evol. Microbiol.">
        <title>The Global Catalogue of Microorganisms (GCM) 10K type strain sequencing project: providing services to taxonomists for standard genome sequencing and annotation.</title>
        <authorList>
            <consortium name="The Broad Institute Genomics Platform"/>
            <consortium name="The Broad Institute Genome Sequencing Center for Infectious Disease"/>
            <person name="Wu L."/>
            <person name="Ma J."/>
        </authorList>
    </citation>
    <scope>NUCLEOTIDE SEQUENCE [LARGE SCALE GENOMIC DNA]</scope>
    <source>
        <strain evidence="4">JCM 17919</strain>
    </source>
</reference>
<name>A0ABP8HST0_9BACT</name>
<feature type="signal peptide" evidence="1">
    <location>
        <begin position="1"/>
        <end position="21"/>
    </location>
</feature>
<dbReference type="Proteomes" id="UP001501725">
    <property type="component" value="Unassembled WGS sequence"/>
</dbReference>
<feature type="chain" id="PRO_5047398253" evidence="1">
    <location>
        <begin position="22"/>
        <end position="148"/>
    </location>
</feature>
<dbReference type="InterPro" id="IPR032710">
    <property type="entry name" value="NTF2-like_dom_sf"/>
</dbReference>
<dbReference type="InterPro" id="IPR027843">
    <property type="entry name" value="DUF4440"/>
</dbReference>